<dbReference type="SUPFAM" id="SSF81606">
    <property type="entry name" value="PP2C-like"/>
    <property type="match status" value="1"/>
</dbReference>
<dbReference type="Proteomes" id="UP000000267">
    <property type="component" value="Unassembled WGS sequence"/>
</dbReference>
<dbReference type="GO" id="GO:0005759">
    <property type="term" value="C:mitochondrial matrix"/>
    <property type="evidence" value="ECO:0007669"/>
    <property type="project" value="EnsemblFungi"/>
</dbReference>
<name>A7TG01_VANPO</name>
<dbReference type="HOGENOM" id="CLU_021251_0_0_1"/>
<dbReference type="OMA" id="LPNWGNW"/>
<dbReference type="GO" id="GO:0005758">
    <property type="term" value="C:mitochondrial intermembrane space"/>
    <property type="evidence" value="ECO:0007669"/>
    <property type="project" value="EnsemblFungi"/>
</dbReference>
<keyword evidence="3" id="KW-1185">Reference proteome</keyword>
<dbReference type="InterPro" id="IPR001932">
    <property type="entry name" value="PPM-type_phosphatase-like_dom"/>
</dbReference>
<organism evidence="3">
    <name type="scientific">Vanderwaltozyma polyspora (strain ATCC 22028 / DSM 70294 / BCRC 21397 / CBS 2163 / NBRC 10782 / NRRL Y-8283 / UCD 57-17)</name>
    <name type="common">Kluyveromyces polysporus</name>
    <dbReference type="NCBI Taxonomy" id="436907"/>
    <lineage>
        <taxon>Eukaryota</taxon>
        <taxon>Fungi</taxon>
        <taxon>Dikarya</taxon>
        <taxon>Ascomycota</taxon>
        <taxon>Saccharomycotina</taxon>
        <taxon>Saccharomycetes</taxon>
        <taxon>Saccharomycetales</taxon>
        <taxon>Saccharomycetaceae</taxon>
        <taxon>Vanderwaltozyma</taxon>
    </lineage>
</organism>
<evidence type="ECO:0000313" key="3">
    <source>
        <dbReference type="Proteomes" id="UP000000267"/>
    </source>
</evidence>
<dbReference type="Gene3D" id="3.60.40.10">
    <property type="entry name" value="PPM-type phosphatase domain"/>
    <property type="match status" value="1"/>
</dbReference>
<dbReference type="CDD" id="cd00143">
    <property type="entry name" value="PP2Cc"/>
    <property type="match status" value="1"/>
</dbReference>
<dbReference type="PROSITE" id="PS51746">
    <property type="entry name" value="PPM_2"/>
    <property type="match status" value="1"/>
</dbReference>
<reference evidence="2 3" key="1">
    <citation type="journal article" date="2007" name="Proc. Natl. Acad. Sci. U.S.A.">
        <title>Independent sorting-out of thousands of duplicated gene pairs in two yeast species descended from a whole-genome duplication.</title>
        <authorList>
            <person name="Scannell D.R."/>
            <person name="Frank A.C."/>
            <person name="Conant G.C."/>
            <person name="Byrne K.P."/>
            <person name="Woolfit M."/>
            <person name="Wolfe K.H."/>
        </authorList>
    </citation>
    <scope>NUCLEOTIDE SEQUENCE [LARGE SCALE GENOMIC DNA]</scope>
    <source>
        <strain evidence="3">ATCC 22028 / DSM 70294 / BCRC 21397 / CBS 2163 / NBRC 10782 / NRRL Y-8283 / UCD 57-17</strain>
    </source>
</reference>
<dbReference type="InParanoid" id="A7TG01"/>
<gene>
    <name evidence="2" type="ORF">Kpol_1028p31</name>
</gene>
<dbReference type="STRING" id="436907.A7TG01"/>
<evidence type="ECO:0000313" key="2">
    <source>
        <dbReference type="EMBL" id="EDO18758.1"/>
    </source>
</evidence>
<proteinExistence type="predicted"/>
<dbReference type="GO" id="GO:0000422">
    <property type="term" value="P:autophagy of mitochondrion"/>
    <property type="evidence" value="ECO:0007669"/>
    <property type="project" value="EnsemblFungi"/>
</dbReference>
<dbReference type="OrthoDB" id="416093at2759"/>
<dbReference type="GO" id="GO:0004741">
    <property type="term" value="F:[pyruvate dehydrogenase (acetyl-transferring)]-phosphatase activity"/>
    <property type="evidence" value="ECO:0007669"/>
    <property type="project" value="EnsemblFungi"/>
</dbReference>
<protein>
    <recommendedName>
        <fullName evidence="1">PPM-type phosphatase domain-containing protein</fullName>
    </recommendedName>
</protein>
<feature type="domain" description="PPM-type phosphatase" evidence="1">
    <location>
        <begin position="48"/>
        <end position="448"/>
    </location>
</feature>
<dbReference type="SMART" id="SM00332">
    <property type="entry name" value="PP2Cc"/>
    <property type="match status" value="1"/>
</dbReference>
<dbReference type="PANTHER" id="PTHR13832:SF589">
    <property type="entry name" value="[PYRUVATE DEHYDROGENASE [ACETYL-TRANSFERRING]]-PHOSPHATASE 2, MITOCHONDRIAL"/>
    <property type="match status" value="1"/>
</dbReference>
<dbReference type="GO" id="GO:1901524">
    <property type="term" value="P:regulation of mitophagy"/>
    <property type="evidence" value="ECO:0007669"/>
    <property type="project" value="EnsemblFungi"/>
</dbReference>
<accession>A7TG01</accession>
<dbReference type="Pfam" id="PF00481">
    <property type="entry name" value="PP2C"/>
    <property type="match status" value="1"/>
</dbReference>
<dbReference type="InterPro" id="IPR015655">
    <property type="entry name" value="PP2C"/>
</dbReference>
<dbReference type="GeneID" id="5547071"/>
<dbReference type="EMBL" id="DS480385">
    <property type="protein sequence ID" value="EDO18758.1"/>
    <property type="molecule type" value="Genomic_DNA"/>
</dbReference>
<dbReference type="GO" id="GO:0016236">
    <property type="term" value="P:macroautophagy"/>
    <property type="evidence" value="ECO:0007669"/>
    <property type="project" value="EnsemblFungi"/>
</dbReference>
<dbReference type="KEGG" id="vpo:Kpol_1028p31"/>
<dbReference type="eggNOG" id="KOG0698">
    <property type="taxonomic scope" value="Eukaryota"/>
</dbReference>
<evidence type="ECO:0000259" key="1">
    <source>
        <dbReference type="PROSITE" id="PS51746"/>
    </source>
</evidence>
<dbReference type="InterPro" id="IPR036457">
    <property type="entry name" value="PPM-type-like_dom_sf"/>
</dbReference>
<sequence>MATSQSYIHIRPASLWNNFKKSATKNVKSVQDHSNLLLRVQLHKFPSLIGHSTSRINRRYNDDTYSINMLKLPSVEQEILLNRGVGPLPLDPANYRSVLNMSVFDGHGGDRVSKLLAENLHKEVSTGFSDISEFYQLLLDYKDKIGGPYWENVYENRFNFYDKFIKRCNTKQEQVLFGSDNSGSRMIFDSYGNIIDKTALLSEQERLRIYYSFLKFDFLKCCGFEDSTEMPLIDRAKLYPGGSTASSIFVSSYIQEDNLLDESFFVDANGLLKLVVTQVGDSKIILCDSNGIAHSLTKIHSPTSRRESKRLESTTKEDSLLEEDSFGDVRFLNNFANTRSFGDLVGKPEGLTGEPDIYSYLVGSTRRLPYTEKSKLQFGGDECFVVLVTDGVTNILSDQEIVDLITSTVNLRGLKTASPQYVSEEVIKFIMAVAGRHADNATCLVLRLPNWGNWPAIDRSGASRENKLLNSS</sequence>
<dbReference type="PANTHER" id="PTHR13832">
    <property type="entry name" value="PROTEIN PHOSPHATASE 2C"/>
    <property type="match status" value="1"/>
</dbReference>
<dbReference type="RefSeq" id="XP_001646616.1">
    <property type="nucleotide sequence ID" value="XM_001646566.1"/>
</dbReference>
<dbReference type="AlphaFoldDB" id="A7TG01"/>
<dbReference type="PhylomeDB" id="A7TG01"/>
<dbReference type="FunCoup" id="A7TG01">
    <property type="interactions" value="124"/>
</dbReference>